<dbReference type="RefSeq" id="WP_228979468.1">
    <property type="nucleotide sequence ID" value="NZ_CAJQYY010000016.1"/>
</dbReference>
<dbReference type="Pfam" id="PF17991">
    <property type="entry name" value="Thioredoxin_10"/>
    <property type="match status" value="1"/>
</dbReference>
<sequence length="632" mass="66153">MLLIVLAYLGGALTILSPCILPVLPFVFARADQPFVRSGLPLLAGMALTFALVATLAAVGGGWVTQANQYGRWLAIALLAVFGLTLLFPRFADHLMRPLVSAGNRLSNFAQADGQQVRAGSSFLLGIATGLLWAPCAGPILGLVLTGAALRGASVGTTLLLVAYAAGAATSLAIALLIGGRVFTAMKRSLGAGEWIRRGIGAAMLGGVVAIAFGLDTGVLTRISTVATGGIEQKLVDRLSPGATPAGVASSSSTVDSTANGGAMMAANDAAGSGTSADADKGTGGAMAASSGAMMRAAQVVPGNVPPLPVEGVLPSLNGAVQWLNSPPLSAQSLRGKVVLIDFWTYSCINCLRSLPYVKAWAEKYKDQGLVVIGVHAPEFAFERNIDNVKKAVHDLGVDYPVAIDNNYAIWRSLNNQYWPAHYFVDAQGRIRYHHFGEGDYAQSEKVIQQLLTEAGHADAAKIATGLTRTSVTGVEAAADNHDMQSPETYIGYARAGNFASPGGETGDRLHTYTAPMQPALNDWGLAGKWRVGAEHATLAAPSGEIVYRFHARDLHLVLGPDKDGKPVRFRVSIDGAAPGNAHGSDVSADGMGTVTEQRLYQLVRQTGDIKDHTFSIEFLDPGVEAYSFTFG</sequence>
<dbReference type="InterPro" id="IPR013740">
    <property type="entry name" value="Redoxin"/>
</dbReference>
<comment type="caution">
    <text evidence="3">The sequence shown here is derived from an EMBL/GenBank/DDBJ whole genome shotgun (WGS) entry which is preliminary data.</text>
</comment>
<evidence type="ECO:0000259" key="2">
    <source>
        <dbReference type="PROSITE" id="PS51352"/>
    </source>
</evidence>
<dbReference type="CDD" id="cd03012">
    <property type="entry name" value="TlpA_like_DipZ_like"/>
    <property type="match status" value="1"/>
</dbReference>
<keyword evidence="4" id="KW-1185">Reference proteome</keyword>
<dbReference type="InterPro" id="IPR013766">
    <property type="entry name" value="Thioredoxin_domain"/>
</dbReference>
<dbReference type="PROSITE" id="PS51352">
    <property type="entry name" value="THIOREDOXIN_2"/>
    <property type="match status" value="1"/>
</dbReference>
<dbReference type="PANTHER" id="PTHR42852">
    <property type="entry name" value="THIOL:DISULFIDE INTERCHANGE PROTEIN DSBE"/>
    <property type="match status" value="1"/>
</dbReference>
<dbReference type="PANTHER" id="PTHR42852:SF13">
    <property type="entry name" value="PROTEIN DIPZ"/>
    <property type="match status" value="1"/>
</dbReference>
<dbReference type="SUPFAM" id="SSF52833">
    <property type="entry name" value="Thioredoxin-like"/>
    <property type="match status" value="1"/>
</dbReference>
<evidence type="ECO:0000313" key="3">
    <source>
        <dbReference type="EMBL" id="CAG4903955.1"/>
    </source>
</evidence>
<reference evidence="3 4" key="1">
    <citation type="submission" date="2021-04" db="EMBL/GenBank/DDBJ databases">
        <authorList>
            <person name="Vanwijnsberghe S."/>
        </authorList>
    </citation>
    <scope>NUCLEOTIDE SEQUENCE [LARGE SCALE GENOMIC DNA]</scope>
    <source>
        <strain evidence="3 4">LMG 32171</strain>
    </source>
</reference>
<name>A0ABM8U578_9BURK</name>
<dbReference type="Gene3D" id="3.40.30.10">
    <property type="entry name" value="Glutaredoxin"/>
    <property type="match status" value="1"/>
</dbReference>
<keyword evidence="1" id="KW-0812">Transmembrane</keyword>
<dbReference type="InterPro" id="IPR041017">
    <property type="entry name" value="Thioredoxin_10"/>
</dbReference>
<dbReference type="EMBL" id="CAJQYY010000016">
    <property type="protein sequence ID" value="CAG4903955.1"/>
    <property type="molecule type" value="Genomic_DNA"/>
</dbReference>
<keyword evidence="1" id="KW-1133">Transmembrane helix</keyword>
<dbReference type="Pfam" id="PF08534">
    <property type="entry name" value="Redoxin"/>
    <property type="match status" value="1"/>
</dbReference>
<proteinExistence type="predicted"/>
<dbReference type="Proteomes" id="UP000789752">
    <property type="component" value="Unassembled WGS sequence"/>
</dbReference>
<protein>
    <submittedName>
        <fullName evidence="3">Protein DipZ</fullName>
    </submittedName>
</protein>
<feature type="transmembrane region" description="Helical" evidence="1">
    <location>
        <begin position="70"/>
        <end position="88"/>
    </location>
</feature>
<dbReference type="InterPro" id="IPR036249">
    <property type="entry name" value="Thioredoxin-like_sf"/>
</dbReference>
<dbReference type="InterPro" id="IPR050553">
    <property type="entry name" value="Thioredoxin_ResA/DsbE_sf"/>
</dbReference>
<accession>A0ABM8U578</accession>
<dbReference type="Gene3D" id="2.60.120.260">
    <property type="entry name" value="Galactose-binding domain-like"/>
    <property type="match status" value="1"/>
</dbReference>
<keyword evidence="1" id="KW-0472">Membrane</keyword>
<feature type="transmembrane region" description="Helical" evidence="1">
    <location>
        <begin position="40"/>
        <end position="64"/>
    </location>
</feature>
<evidence type="ECO:0000256" key="1">
    <source>
        <dbReference type="SAM" id="Phobius"/>
    </source>
</evidence>
<feature type="domain" description="Thioredoxin" evidence="2">
    <location>
        <begin position="302"/>
        <end position="453"/>
    </location>
</feature>
<feature type="transmembrane region" description="Helical" evidence="1">
    <location>
        <begin position="161"/>
        <end position="183"/>
    </location>
</feature>
<organism evidence="3 4">
    <name type="scientific">Paraburkholderia gardini</name>
    <dbReference type="NCBI Taxonomy" id="2823469"/>
    <lineage>
        <taxon>Bacteria</taxon>
        <taxon>Pseudomonadati</taxon>
        <taxon>Pseudomonadota</taxon>
        <taxon>Betaproteobacteria</taxon>
        <taxon>Burkholderiales</taxon>
        <taxon>Burkholderiaceae</taxon>
        <taxon>Paraburkholderia</taxon>
    </lineage>
</organism>
<gene>
    <name evidence="3" type="primary">dipZ_2</name>
    <name evidence="3" type="ORF">R54767_03028</name>
</gene>
<evidence type="ECO:0000313" key="4">
    <source>
        <dbReference type="Proteomes" id="UP000789752"/>
    </source>
</evidence>
<feature type="transmembrane region" description="Helical" evidence="1">
    <location>
        <begin position="6"/>
        <end position="28"/>
    </location>
</feature>
<feature type="transmembrane region" description="Helical" evidence="1">
    <location>
        <begin position="123"/>
        <end position="149"/>
    </location>
</feature>